<evidence type="ECO:0000313" key="3">
    <source>
        <dbReference type="Proteomes" id="UP001225316"/>
    </source>
</evidence>
<organism evidence="2 3">
    <name type="scientific">Thalassobacterium maritimum</name>
    <dbReference type="NCBI Taxonomy" id="3041265"/>
    <lineage>
        <taxon>Bacteria</taxon>
        <taxon>Pseudomonadati</taxon>
        <taxon>Verrucomicrobiota</taxon>
        <taxon>Opitutia</taxon>
        <taxon>Puniceicoccales</taxon>
        <taxon>Coraliomargaritaceae</taxon>
        <taxon>Thalassobacterium</taxon>
    </lineage>
</organism>
<feature type="compositionally biased region" description="Polar residues" evidence="1">
    <location>
        <begin position="107"/>
        <end position="124"/>
    </location>
</feature>
<accession>A0ABU1B004</accession>
<evidence type="ECO:0000256" key="1">
    <source>
        <dbReference type="SAM" id="MobiDB-lite"/>
    </source>
</evidence>
<dbReference type="Proteomes" id="UP001225316">
    <property type="component" value="Unassembled WGS sequence"/>
</dbReference>
<protein>
    <recommendedName>
        <fullName evidence="4">GIY-YIG domain-containing protein</fullName>
    </recommendedName>
</protein>
<reference evidence="2 3" key="1">
    <citation type="submission" date="2023-04" db="EMBL/GenBank/DDBJ databases">
        <title>A novel bacteria isolated from coastal sediment.</title>
        <authorList>
            <person name="Liu X.-J."/>
            <person name="Du Z.-J."/>
        </authorList>
    </citation>
    <scope>NUCLEOTIDE SEQUENCE [LARGE SCALE GENOMIC DNA]</scope>
    <source>
        <strain evidence="2 3">SDUM461003</strain>
    </source>
</reference>
<gene>
    <name evidence="2" type="ORF">QEH52_19565</name>
</gene>
<evidence type="ECO:0008006" key="4">
    <source>
        <dbReference type="Google" id="ProtNLM"/>
    </source>
</evidence>
<proteinExistence type="predicted"/>
<dbReference type="RefSeq" id="WP_308952644.1">
    <property type="nucleotide sequence ID" value="NZ_JARXHW010000130.1"/>
</dbReference>
<keyword evidence="3" id="KW-1185">Reference proteome</keyword>
<evidence type="ECO:0000313" key="2">
    <source>
        <dbReference type="EMBL" id="MDQ8209726.1"/>
    </source>
</evidence>
<name>A0ABU1B004_9BACT</name>
<feature type="region of interest" description="Disordered" evidence="1">
    <location>
        <begin position="102"/>
        <end position="124"/>
    </location>
</feature>
<sequence length="124" mass="14100">MNPKKTKWLIGCSASSNPDLTYYQEGNGLHWIAVQKGVGPHSSGASYSSLIEWKGRKESILRHLKTTECDWFTSYLEKGIKEESFSESEVLDEFRKKNGFEPIDCSADTSPHHTFNQQRAKSSR</sequence>
<comment type="caution">
    <text evidence="2">The sequence shown here is derived from an EMBL/GenBank/DDBJ whole genome shotgun (WGS) entry which is preliminary data.</text>
</comment>
<dbReference type="EMBL" id="JARXHW010000130">
    <property type="protein sequence ID" value="MDQ8209726.1"/>
    <property type="molecule type" value="Genomic_DNA"/>
</dbReference>